<keyword evidence="1" id="KW-1133">Transmembrane helix</keyword>
<evidence type="ECO:0000256" key="1">
    <source>
        <dbReference type="SAM" id="Phobius"/>
    </source>
</evidence>
<reference evidence="2" key="1">
    <citation type="submission" date="2023-03" db="EMBL/GenBank/DDBJ databases">
        <title>Edaphobacter sp.</title>
        <authorList>
            <person name="Huber K.J."/>
            <person name="Papendorf J."/>
            <person name="Pilke C."/>
            <person name="Bunk B."/>
            <person name="Sproeer C."/>
            <person name="Pester M."/>
        </authorList>
    </citation>
    <scope>NUCLEOTIDE SEQUENCE</scope>
    <source>
        <strain evidence="2">DSM 110680</strain>
    </source>
</reference>
<dbReference type="RefSeq" id="WP_348264472.1">
    <property type="nucleotide sequence ID" value="NZ_CP121196.1"/>
</dbReference>
<accession>A0AAU7DPB3</accession>
<organism evidence="2">
    <name type="scientific">Telmatobacter sp. DSM 110680</name>
    <dbReference type="NCBI Taxonomy" id="3036704"/>
    <lineage>
        <taxon>Bacteria</taxon>
        <taxon>Pseudomonadati</taxon>
        <taxon>Acidobacteriota</taxon>
        <taxon>Terriglobia</taxon>
        <taxon>Terriglobales</taxon>
        <taxon>Acidobacteriaceae</taxon>
        <taxon>Telmatobacter</taxon>
    </lineage>
</organism>
<gene>
    <name evidence="2" type="ORF">P8935_08045</name>
</gene>
<evidence type="ECO:0000313" key="2">
    <source>
        <dbReference type="EMBL" id="XBH19256.1"/>
    </source>
</evidence>
<dbReference type="EMBL" id="CP121196">
    <property type="protein sequence ID" value="XBH19256.1"/>
    <property type="molecule type" value="Genomic_DNA"/>
</dbReference>
<protein>
    <submittedName>
        <fullName evidence="2">Uncharacterized protein</fullName>
    </submittedName>
</protein>
<sequence>MSTFVPLKSKRGFDLSTTLFVATLCCICLAEAFMIRGLWFRPSPVFHRLRGFDLPFLVWIPAIGAFSFLQFIRRHTREGRISPALASNVSTCLALLILFAYLLITRFAQIAFH</sequence>
<name>A0AAU7DPB3_9BACT</name>
<keyword evidence="1" id="KW-0472">Membrane</keyword>
<feature type="transmembrane region" description="Helical" evidence="1">
    <location>
        <begin position="54"/>
        <end position="72"/>
    </location>
</feature>
<feature type="transmembrane region" description="Helical" evidence="1">
    <location>
        <begin position="84"/>
        <end position="104"/>
    </location>
</feature>
<keyword evidence="1" id="KW-0812">Transmembrane</keyword>
<proteinExistence type="predicted"/>
<dbReference type="AlphaFoldDB" id="A0AAU7DPB3"/>